<evidence type="ECO:0000313" key="2">
    <source>
        <dbReference type="WBParaSite" id="PSU_v2.g12214.t1"/>
    </source>
</evidence>
<name>A0A914XZ30_9BILA</name>
<dbReference type="Proteomes" id="UP000887577">
    <property type="component" value="Unplaced"/>
</dbReference>
<sequence length="137" mass="15701">MEIMINIDAIYGDEVQACWTDIVYVGVDHSRVKLERFIQMVEIDSLTALNYVTLCADIVHDGDFGAVTSDFTNAKKFIDSLTLNIEKYYNSSLEKSYPEIFKTCIKETIGNSEIDKLEFNKTAKNLMEKLNRRGLEK</sequence>
<accession>A0A914XZ30</accession>
<proteinExistence type="predicted"/>
<evidence type="ECO:0000313" key="1">
    <source>
        <dbReference type="Proteomes" id="UP000887577"/>
    </source>
</evidence>
<reference evidence="2" key="1">
    <citation type="submission" date="2022-11" db="UniProtKB">
        <authorList>
            <consortium name="WormBaseParasite"/>
        </authorList>
    </citation>
    <scope>IDENTIFICATION</scope>
</reference>
<dbReference type="WBParaSite" id="PSU_v2.g12214.t1">
    <property type="protein sequence ID" value="PSU_v2.g12214.t1"/>
    <property type="gene ID" value="PSU_v2.g12214"/>
</dbReference>
<dbReference type="AlphaFoldDB" id="A0A914XZ30"/>
<keyword evidence="1" id="KW-1185">Reference proteome</keyword>
<protein>
    <submittedName>
        <fullName evidence="2">Uncharacterized protein</fullName>
    </submittedName>
</protein>
<organism evidence="1 2">
    <name type="scientific">Panagrolaimus superbus</name>
    <dbReference type="NCBI Taxonomy" id="310955"/>
    <lineage>
        <taxon>Eukaryota</taxon>
        <taxon>Metazoa</taxon>
        <taxon>Ecdysozoa</taxon>
        <taxon>Nematoda</taxon>
        <taxon>Chromadorea</taxon>
        <taxon>Rhabditida</taxon>
        <taxon>Tylenchina</taxon>
        <taxon>Panagrolaimomorpha</taxon>
        <taxon>Panagrolaimoidea</taxon>
        <taxon>Panagrolaimidae</taxon>
        <taxon>Panagrolaimus</taxon>
    </lineage>
</organism>